<evidence type="ECO:0000313" key="3">
    <source>
        <dbReference type="EMBL" id="AOO92160.1"/>
    </source>
</evidence>
<feature type="transmembrane region" description="Helical" evidence="2">
    <location>
        <begin position="54"/>
        <end position="75"/>
    </location>
</feature>
<keyword evidence="2" id="KW-0472">Membrane</keyword>
<reference evidence="3" key="1">
    <citation type="journal article" date="2015" name="BMC Genomics">
        <title>Transcriptome profiling of a Rhizobium leguminosarum bv. trifolii rosR mutant reveals the role of the transcriptional regulator RosR in motility, synthesis of cell-surface components, and other cellular processes.</title>
        <authorList>
            <person name="Rachwal K."/>
            <person name="Matczynska E."/>
            <person name="Janczarek M."/>
        </authorList>
    </citation>
    <scope>NUCLEOTIDE SEQUENCE</scope>
    <source>
        <strain evidence="3">Rt24.2</strain>
    </source>
</reference>
<organism evidence="3">
    <name type="scientific">Rhizobium leguminosarum bv. trifolii</name>
    <dbReference type="NCBI Taxonomy" id="386"/>
    <lineage>
        <taxon>Bacteria</taxon>
        <taxon>Pseudomonadati</taxon>
        <taxon>Pseudomonadota</taxon>
        <taxon>Alphaproteobacteria</taxon>
        <taxon>Hyphomicrobiales</taxon>
        <taxon>Rhizobiaceae</taxon>
        <taxon>Rhizobium/Agrobacterium group</taxon>
        <taxon>Rhizobium</taxon>
    </lineage>
</organism>
<proteinExistence type="predicted"/>
<accession>A0A1B8R8E1</accession>
<reference evidence="3" key="2">
    <citation type="journal article" date="2016" name="Front. Microbiol.">
        <title>The Regulatory Protein RosR Affects Rhizobium leguminosarum bv. trifolii Protein Profiles, Cell Surface Properties, and Symbiosis with Clover.</title>
        <authorList>
            <person name="Rachwal K."/>
            <person name="Boguszewska A."/>
            <person name="Kopcinska J."/>
            <person name="Karas M."/>
            <person name="Tchorzewski M."/>
            <person name="Janczarek M."/>
        </authorList>
    </citation>
    <scope>NUCLEOTIDE SEQUENCE</scope>
    <source>
        <strain evidence="3">Rt24.2</strain>
    </source>
</reference>
<sequence length="184" mass="19906">MTDNSKSLAELAAMRAREELTDEQFEDARTLLSAVPTEPLHFHARRTPKKSGDVGSGILVLLIIIGGVWGVGSSIGGKSPEEQKKEAAAESAKKAEDRRKGFHCLSAWDGSDRALVDAVKESLRDPSSFEHDETRITPVSPQGQHFLTMTFRAKNGFGGTNVGVATGIIRQSDCSLVNWQLLSS</sequence>
<evidence type="ECO:0000256" key="1">
    <source>
        <dbReference type="SAM" id="MobiDB-lite"/>
    </source>
</evidence>
<dbReference type="EMBL" id="KX489796">
    <property type="protein sequence ID" value="AOO92160.1"/>
    <property type="molecule type" value="Genomic_DNA"/>
</dbReference>
<keyword evidence="2" id="KW-1133">Transmembrane helix</keyword>
<dbReference type="AlphaFoldDB" id="A0A1B8R8E1"/>
<feature type="compositionally biased region" description="Basic and acidic residues" evidence="1">
    <location>
        <begin position="79"/>
        <end position="98"/>
    </location>
</feature>
<evidence type="ECO:0000256" key="2">
    <source>
        <dbReference type="SAM" id="Phobius"/>
    </source>
</evidence>
<feature type="region of interest" description="Disordered" evidence="1">
    <location>
        <begin position="76"/>
        <end position="98"/>
    </location>
</feature>
<dbReference type="RefSeq" id="WP_065277188.1">
    <property type="nucleotide sequence ID" value="NZ_MAMO01000074.1"/>
</dbReference>
<keyword evidence="2" id="KW-0812">Transmembrane</keyword>
<protein>
    <submittedName>
        <fullName evidence="3">Uncharacterized protein</fullName>
    </submittedName>
</protein>
<name>A0A1B8R8E1_RHILT</name>